<name>A0ABV9ZGI4_9PSEU</name>
<accession>A0ABV9ZGI4</accession>
<keyword evidence="3" id="KW-1185">Reference proteome</keyword>
<gene>
    <name evidence="2" type="ORF">ACFPK1_18615</name>
</gene>
<organism evidence="2 3">
    <name type="scientific">Actinomycetospora rhizophila</name>
    <dbReference type="NCBI Taxonomy" id="1416876"/>
    <lineage>
        <taxon>Bacteria</taxon>
        <taxon>Bacillati</taxon>
        <taxon>Actinomycetota</taxon>
        <taxon>Actinomycetes</taxon>
        <taxon>Pseudonocardiales</taxon>
        <taxon>Pseudonocardiaceae</taxon>
        <taxon>Actinomycetospora</taxon>
    </lineage>
</organism>
<evidence type="ECO:0000313" key="2">
    <source>
        <dbReference type="EMBL" id="MFC5140260.1"/>
    </source>
</evidence>
<protein>
    <submittedName>
        <fullName evidence="2">Uncharacterized protein</fullName>
    </submittedName>
</protein>
<feature type="compositionally biased region" description="Basic and acidic residues" evidence="1">
    <location>
        <begin position="17"/>
        <end position="86"/>
    </location>
</feature>
<feature type="region of interest" description="Disordered" evidence="1">
    <location>
        <begin position="1"/>
        <end position="86"/>
    </location>
</feature>
<comment type="caution">
    <text evidence="2">The sequence shown here is derived from an EMBL/GenBank/DDBJ whole genome shotgun (WGS) entry which is preliminary data.</text>
</comment>
<dbReference type="EMBL" id="JBHSKG010000010">
    <property type="protein sequence ID" value="MFC5140260.1"/>
    <property type="molecule type" value="Genomic_DNA"/>
</dbReference>
<reference evidence="3" key="1">
    <citation type="journal article" date="2019" name="Int. J. Syst. Evol. Microbiol.">
        <title>The Global Catalogue of Microorganisms (GCM) 10K type strain sequencing project: providing services to taxonomists for standard genome sequencing and annotation.</title>
        <authorList>
            <consortium name="The Broad Institute Genomics Platform"/>
            <consortium name="The Broad Institute Genome Sequencing Center for Infectious Disease"/>
            <person name="Wu L."/>
            <person name="Ma J."/>
        </authorList>
    </citation>
    <scope>NUCLEOTIDE SEQUENCE [LARGE SCALE GENOMIC DNA]</scope>
    <source>
        <strain evidence="3">XZYJ18</strain>
    </source>
</reference>
<dbReference type="Proteomes" id="UP001596175">
    <property type="component" value="Unassembled WGS sequence"/>
</dbReference>
<proteinExistence type="predicted"/>
<evidence type="ECO:0000313" key="3">
    <source>
        <dbReference type="Proteomes" id="UP001596175"/>
    </source>
</evidence>
<dbReference type="RefSeq" id="WP_378022436.1">
    <property type="nucleotide sequence ID" value="NZ_JBHSKG010000010.1"/>
</dbReference>
<sequence>MPENEQDHVAPPIPEAIARERAAEETAERDDSLAATERRGRAHEADRDTSLPGTERRERAEAERADAEEAREDPRPIPGEEHRKRD</sequence>
<evidence type="ECO:0000256" key="1">
    <source>
        <dbReference type="SAM" id="MobiDB-lite"/>
    </source>
</evidence>